<proteinExistence type="predicted"/>
<evidence type="ECO:0000313" key="1">
    <source>
        <dbReference type="EMBL" id="KKN80589.1"/>
    </source>
</evidence>
<reference evidence="1" key="1">
    <citation type="journal article" date="2015" name="Nature">
        <title>Complex archaea that bridge the gap between prokaryotes and eukaryotes.</title>
        <authorList>
            <person name="Spang A."/>
            <person name="Saw J.H."/>
            <person name="Jorgensen S.L."/>
            <person name="Zaremba-Niedzwiedzka K."/>
            <person name="Martijn J."/>
            <person name="Lind A.E."/>
            <person name="van Eijk R."/>
            <person name="Schleper C."/>
            <person name="Guy L."/>
            <person name="Ettema T.J."/>
        </authorList>
    </citation>
    <scope>NUCLEOTIDE SEQUENCE</scope>
</reference>
<accession>A0A0F9TMV1</accession>
<dbReference type="EMBL" id="LAZR01000228">
    <property type="protein sequence ID" value="KKN80589.1"/>
    <property type="molecule type" value="Genomic_DNA"/>
</dbReference>
<name>A0A0F9TMV1_9ZZZZ</name>
<sequence>MLTKKMISLIVGISFASAFIASIPSAVNNINIIKDRQLSANQRLAEWKAAYQALQPVNAVWERTFTSADNTNDLVELYRGFDLERYGLMVNADTISQTGSEVIRVQGIDVGLQKLCIGNQGNFLTVKANNIGQLRQGLRSVSERKDISIGSVAIGFDKDSRKPFAEVNDFCLKVRT</sequence>
<protein>
    <submittedName>
        <fullName evidence="1">Uncharacterized protein</fullName>
    </submittedName>
</protein>
<dbReference type="AlphaFoldDB" id="A0A0F9TMV1"/>
<organism evidence="1">
    <name type="scientific">marine sediment metagenome</name>
    <dbReference type="NCBI Taxonomy" id="412755"/>
    <lineage>
        <taxon>unclassified sequences</taxon>
        <taxon>metagenomes</taxon>
        <taxon>ecological metagenomes</taxon>
    </lineage>
</organism>
<gene>
    <name evidence="1" type="ORF">LCGC14_0328080</name>
</gene>
<comment type="caution">
    <text evidence="1">The sequence shown here is derived from an EMBL/GenBank/DDBJ whole genome shotgun (WGS) entry which is preliminary data.</text>
</comment>